<evidence type="ECO:0000313" key="2">
    <source>
        <dbReference type="EMBL" id="BDA65600.1"/>
    </source>
</evidence>
<keyword evidence="3" id="KW-1185">Reference proteome</keyword>
<sequence>MSGDSRNSLPGSLLRVGVGLVLVAIGLKWIACVLQSAWIWLAGGLVIVLASAAAVSWWRGRDQW</sequence>
<evidence type="ECO:0000256" key="1">
    <source>
        <dbReference type="SAM" id="Phobius"/>
    </source>
</evidence>
<evidence type="ECO:0008006" key="4">
    <source>
        <dbReference type="Google" id="ProtNLM"/>
    </source>
</evidence>
<evidence type="ECO:0000313" key="3">
    <source>
        <dbReference type="Proteomes" id="UP000824496"/>
    </source>
</evidence>
<proteinExistence type="predicted"/>
<keyword evidence="1" id="KW-1133">Transmembrane helix</keyword>
<accession>A0ABM7UEL0</accession>
<protein>
    <recommendedName>
        <fullName evidence="4">DUF2892 domain-containing protein</fullName>
    </recommendedName>
</protein>
<keyword evidence="1" id="KW-0472">Membrane</keyword>
<reference evidence="2 3" key="1">
    <citation type="submission" date="2021-08" db="EMBL/GenBank/DDBJ databases">
        <title>Whole genome sequence of novel Actinomyces species strain MAS-1.</title>
        <authorList>
            <person name="Saito M."/>
            <person name="Kuwahara N."/>
            <person name="Takizawa T."/>
            <person name="Gotouda H."/>
            <person name="Ochiai T."/>
        </authorList>
    </citation>
    <scope>NUCLEOTIDE SEQUENCE [LARGE SCALE GENOMIC DNA]</scope>
    <source>
        <strain evidence="2 3">MAS-1</strain>
    </source>
</reference>
<name>A0ABM7UEL0_9ACTO</name>
<feature type="transmembrane region" description="Helical" evidence="1">
    <location>
        <begin position="37"/>
        <end position="58"/>
    </location>
</feature>
<dbReference type="Proteomes" id="UP000824496">
    <property type="component" value="Chromosome"/>
</dbReference>
<gene>
    <name evidence="2" type="ORF">MANAM107_24340</name>
</gene>
<dbReference type="EMBL" id="AP025017">
    <property type="protein sequence ID" value="BDA65600.1"/>
    <property type="molecule type" value="Genomic_DNA"/>
</dbReference>
<organism evidence="2 3">
    <name type="scientific">Actinomyces capricornis</name>
    <dbReference type="NCBI Taxonomy" id="2755559"/>
    <lineage>
        <taxon>Bacteria</taxon>
        <taxon>Bacillati</taxon>
        <taxon>Actinomycetota</taxon>
        <taxon>Actinomycetes</taxon>
        <taxon>Actinomycetales</taxon>
        <taxon>Actinomycetaceae</taxon>
        <taxon>Actinomyces</taxon>
    </lineage>
</organism>
<keyword evidence="1" id="KW-0812">Transmembrane</keyword>
<feature type="transmembrane region" description="Helical" evidence="1">
    <location>
        <begin position="12"/>
        <end position="31"/>
    </location>
</feature>